<sequence>MKGKSWYRSGMDSPGKMMKFRVSALIVIFFITIGCPDKEVPQEAGFEAVNVSNTPYDSEYPTIAVGPYGNIYIFWEEWNPDSGGIYYTYRSPDGKWSEATFLCEGWFPCVRIDDSGTIHLAYQHDFAIHYTKKSPSGDWSPPEVVTALGLSTDPIIAVDKLGNIHLIWGELTGAIRIFYSKRSAEGSWSLPVELNREEAFHRSDYRIAVNAQGDAFVTWTNTVTDTGPDYILFTTNACGDTWSYPVPLNSNDSVIHFQSDIVVDSKGTIHVVWDECMEGKSVLYRYNEFGRWSEEIVLNSDSLPGGSPYLEIDEHDQLHLIYRPQIMRGTFQIYYRNKRPYGDWSERVFITDFGRPLGVDIHKGSVYIVCSEAEPPTYINDIYLVEASHLY</sequence>
<dbReference type="Proteomes" id="UP000268469">
    <property type="component" value="Unassembled WGS sequence"/>
</dbReference>
<evidence type="ECO:0000313" key="1">
    <source>
        <dbReference type="EMBL" id="RKX70884.1"/>
    </source>
</evidence>
<reference evidence="1 2" key="1">
    <citation type="submission" date="2018-06" db="EMBL/GenBank/DDBJ databases">
        <title>Extensive metabolic versatility and redundancy in microbially diverse, dynamic hydrothermal sediments.</title>
        <authorList>
            <person name="Dombrowski N."/>
            <person name="Teske A."/>
            <person name="Baker B.J."/>
        </authorList>
    </citation>
    <scope>NUCLEOTIDE SEQUENCE [LARGE SCALE GENOMIC DNA]</scope>
    <source>
        <strain evidence="1">B36_G15</strain>
    </source>
</reference>
<evidence type="ECO:0008006" key="3">
    <source>
        <dbReference type="Google" id="ProtNLM"/>
    </source>
</evidence>
<dbReference type="SUPFAM" id="SSF89372">
    <property type="entry name" value="Fucose-specific lectin"/>
    <property type="match status" value="1"/>
</dbReference>
<proteinExistence type="predicted"/>
<dbReference type="PROSITE" id="PS51257">
    <property type="entry name" value="PROKAR_LIPOPROTEIN"/>
    <property type="match status" value="1"/>
</dbReference>
<name>A0A660SJD0_UNCW3</name>
<dbReference type="AlphaFoldDB" id="A0A660SJD0"/>
<organism evidence="1 2">
    <name type="scientific">candidate division WOR-3 bacterium</name>
    <dbReference type="NCBI Taxonomy" id="2052148"/>
    <lineage>
        <taxon>Bacteria</taxon>
        <taxon>Bacteria division WOR-3</taxon>
    </lineage>
</organism>
<evidence type="ECO:0000313" key="2">
    <source>
        <dbReference type="Proteomes" id="UP000268469"/>
    </source>
</evidence>
<accession>A0A660SJD0</accession>
<comment type="caution">
    <text evidence="1">The sequence shown here is derived from an EMBL/GenBank/DDBJ whole genome shotgun (WGS) entry which is preliminary data.</text>
</comment>
<protein>
    <recommendedName>
        <fullName evidence="3">Exo-alpha-sialidase</fullName>
    </recommendedName>
</protein>
<gene>
    <name evidence="1" type="ORF">DRP53_03560</name>
</gene>
<dbReference type="EMBL" id="QNBE01000024">
    <property type="protein sequence ID" value="RKX70884.1"/>
    <property type="molecule type" value="Genomic_DNA"/>
</dbReference>